<reference evidence="11" key="1">
    <citation type="submission" date="2025-08" db="UniProtKB">
        <authorList>
            <consortium name="RefSeq"/>
        </authorList>
    </citation>
    <scope>IDENTIFICATION</scope>
    <source>
        <tissue evidence="11">Muscle</tissue>
    </source>
</reference>
<evidence type="ECO:0000256" key="3">
    <source>
        <dbReference type="ARBA" id="ARBA00023018"/>
    </source>
</evidence>
<evidence type="ECO:0000313" key="10">
    <source>
        <dbReference type="Proteomes" id="UP000694941"/>
    </source>
</evidence>
<name>A0ABM1SY23_LIMPO</name>
<protein>
    <submittedName>
        <fullName evidence="11">Uncharacterized protein LOC106464589</fullName>
    </submittedName>
</protein>
<feature type="non-terminal residue" evidence="11">
    <location>
        <position position="1082"/>
    </location>
</feature>
<feature type="compositionally biased region" description="Basic and acidic residues" evidence="6">
    <location>
        <begin position="652"/>
        <end position="661"/>
    </location>
</feature>
<dbReference type="Gene3D" id="2.30.42.10">
    <property type="match status" value="1"/>
</dbReference>
<dbReference type="PROSITE" id="PS50106">
    <property type="entry name" value="PDZ"/>
    <property type="match status" value="1"/>
</dbReference>
<dbReference type="GeneID" id="106464589"/>
<feature type="region of interest" description="Disordered" evidence="6">
    <location>
        <begin position="530"/>
        <end position="572"/>
    </location>
</feature>
<dbReference type="Pfam" id="PF00595">
    <property type="entry name" value="PDZ"/>
    <property type="match status" value="1"/>
</dbReference>
<feature type="compositionally biased region" description="Polar residues" evidence="6">
    <location>
        <begin position="995"/>
        <end position="1009"/>
    </location>
</feature>
<feature type="compositionally biased region" description="Polar residues" evidence="6">
    <location>
        <begin position="639"/>
        <end position="650"/>
    </location>
</feature>
<feature type="region of interest" description="Disordered" evidence="6">
    <location>
        <begin position="995"/>
        <end position="1014"/>
    </location>
</feature>
<dbReference type="InterPro" id="IPR013083">
    <property type="entry name" value="Znf_RING/FYVE/PHD"/>
</dbReference>
<dbReference type="Gene3D" id="2.60.40.150">
    <property type="entry name" value="C2 domain"/>
    <property type="match status" value="1"/>
</dbReference>
<feature type="compositionally biased region" description="Polar residues" evidence="6">
    <location>
        <begin position="537"/>
        <end position="568"/>
    </location>
</feature>
<dbReference type="InterPro" id="IPR035892">
    <property type="entry name" value="C2_domain_sf"/>
</dbReference>
<organism evidence="10 11">
    <name type="scientific">Limulus polyphemus</name>
    <name type="common">Atlantic horseshoe crab</name>
    <dbReference type="NCBI Taxonomy" id="6850"/>
    <lineage>
        <taxon>Eukaryota</taxon>
        <taxon>Metazoa</taxon>
        <taxon>Ecdysozoa</taxon>
        <taxon>Arthropoda</taxon>
        <taxon>Chelicerata</taxon>
        <taxon>Merostomata</taxon>
        <taxon>Xiphosura</taxon>
        <taxon>Limulidae</taxon>
        <taxon>Limulus</taxon>
    </lineage>
</organism>
<evidence type="ECO:0000259" key="8">
    <source>
        <dbReference type="PROSITE" id="PS50089"/>
    </source>
</evidence>
<gene>
    <name evidence="11" type="primary">LOC106464589</name>
</gene>
<evidence type="ECO:0000256" key="2">
    <source>
        <dbReference type="ARBA" id="ARBA00022833"/>
    </source>
</evidence>
<dbReference type="SUPFAM" id="SSF50156">
    <property type="entry name" value="PDZ domain-like"/>
    <property type="match status" value="1"/>
</dbReference>
<dbReference type="InterPro" id="IPR001478">
    <property type="entry name" value="PDZ"/>
</dbReference>
<keyword evidence="1 5" id="KW-0479">Metal-binding</keyword>
<dbReference type="RefSeq" id="XP_022248529.1">
    <property type="nucleotide sequence ID" value="XM_022392821.1"/>
</dbReference>
<dbReference type="InterPro" id="IPR039032">
    <property type="entry name" value="Rim-like"/>
</dbReference>
<accession>A0ABM1SY23</accession>
<proteinExistence type="predicted"/>
<dbReference type="InterPro" id="IPR011011">
    <property type="entry name" value="Znf_FYVE_PHD"/>
</dbReference>
<evidence type="ECO:0000256" key="6">
    <source>
        <dbReference type="SAM" id="MobiDB-lite"/>
    </source>
</evidence>
<dbReference type="InterPro" id="IPR000008">
    <property type="entry name" value="C2_dom"/>
</dbReference>
<dbReference type="SUPFAM" id="SSF49562">
    <property type="entry name" value="C2 domain (Calcium/lipid-binding domain, CaLB)"/>
    <property type="match status" value="1"/>
</dbReference>
<dbReference type="InterPro" id="IPR001841">
    <property type="entry name" value="Znf_RING"/>
</dbReference>
<evidence type="ECO:0000313" key="11">
    <source>
        <dbReference type="RefSeq" id="XP_022248529.1"/>
    </source>
</evidence>
<feature type="domain" description="C2" evidence="7">
    <location>
        <begin position="846"/>
        <end position="968"/>
    </location>
</feature>
<dbReference type="PROSITE" id="PS50004">
    <property type="entry name" value="C2"/>
    <property type="match status" value="1"/>
</dbReference>
<feature type="compositionally biased region" description="Basic and acidic residues" evidence="6">
    <location>
        <begin position="382"/>
        <end position="393"/>
    </location>
</feature>
<evidence type="ECO:0000259" key="9">
    <source>
        <dbReference type="PROSITE" id="PS50106"/>
    </source>
</evidence>
<dbReference type="SMART" id="SM00239">
    <property type="entry name" value="C2"/>
    <property type="match status" value="1"/>
</dbReference>
<dbReference type="Gene3D" id="3.30.40.10">
    <property type="entry name" value="Zinc/RING finger domain, C3HC4 (zinc finger)"/>
    <property type="match status" value="1"/>
</dbReference>
<keyword evidence="10" id="KW-1185">Reference proteome</keyword>
<feature type="domain" description="PDZ" evidence="9">
    <location>
        <begin position="699"/>
        <end position="787"/>
    </location>
</feature>
<keyword evidence="3" id="KW-0770">Synapse</keyword>
<sequence length="1082" mass="121857">MISSNMMSFMKKIVKTSENEDGATSGPINKLKQTFTTGLQEISLTRDRTAPSKAGKTATPRLTDKERSLLRMVWEKDDHIEQEPRKASLPRPVETVTQRITSGDSCRICRKNISSDEQSRKCDECGQYVCEDCASYSRDPNDSSQEWKCSFCRRRQGQDRLGLEPPPGSGMHRVPSVRRMAQKARKESPESSFSTLDAGSDLDVLQPSDGRNGAKYRSLKDEKVPSFSVIPKNFKDLNIGVANEITSKERLRVQKLHVTGDNHVKQSSSRRKGCRPPVERQKSIEVPKENKKKGNVLATSKEYFSRPSSPDKRFRERYLSSETLSDRRSSSESTKDAIRSKLLSFQIVPRTVKPSGSDRITHPSHTNHIRQSRLSSASESSLEERYIREEQERRRRSRHKRRSKFQRQKYYVEEPDSDPIYYRDDYLPKANMTTSLESSSALESLEKDLDNVSKRCHNLGVPKPTENQLRHIVSETALYIRRFSSESSDASDVSGDISTHSDRSGCSVTHEGYHNGGKLAVRSIRVKRKDIKHHRSTPFSKGGSFSPTGTVDSSPSPDDHSNLSTDKSCSIDDGDIFNVSSPGIRRSIPSVLVDSVVDHERSLFTTGLYVKDGPFPRRNSTGRTLPQLPAPENQLGLHPSSQSKTRSTHSLDLPREETGWTERRASAPEGENIKIIIDDVDSDQNGTCTKTSRREILQSVRLHRDPNEPVRGFGIRVKGGKFSEDGHLHAYVASIVAGGSAEKKGLDQGDRIHEWNGISLVDKTYEEVTAIIERSSDTAELVFEKTSWNRNPSDHQEGVANPRLKHATSSLILRTDHEIEAECQSTSPTRRKLPKTPDEFTRTSYIQGDIEVQIWFDQTQSNLVITLLSARGLRCRKSSSGKLPCAYAKLRLMPNSGFNAMKTHVAEPTRSPEWNKTFIFPSVSSEELLDKSLEITVWDQSPSGSKTFLGETQIPLRRADLQDCPKWYLLTLHQMAPAHQIMLGSNTAYDTAQRVSQRSGQNETVSTHSYFDDKDYRDKGEESAVKSLPLNSAFFRREDTGYQVQRMSQYSRTSMILAPLCSDSKYINKKTSSGLHSQDSLP</sequence>
<feature type="compositionally biased region" description="Basic and acidic residues" evidence="6">
    <location>
        <begin position="309"/>
        <end position="336"/>
    </location>
</feature>
<feature type="region of interest" description="Disordered" evidence="6">
    <location>
        <begin position="158"/>
        <end position="217"/>
    </location>
</feature>
<dbReference type="InterPro" id="IPR036034">
    <property type="entry name" value="PDZ_sf"/>
</dbReference>
<feature type="region of interest" description="Disordered" evidence="6">
    <location>
        <begin position="349"/>
        <end position="410"/>
    </location>
</feature>
<keyword evidence="2" id="KW-0862">Zinc</keyword>
<dbReference type="Proteomes" id="UP000694941">
    <property type="component" value="Unplaced"/>
</dbReference>
<dbReference type="PROSITE" id="PS50089">
    <property type="entry name" value="ZF_RING_2"/>
    <property type="match status" value="1"/>
</dbReference>
<feature type="compositionally biased region" description="Basic residues" evidence="6">
    <location>
        <begin position="394"/>
        <end position="407"/>
    </location>
</feature>
<feature type="region of interest" description="Disordered" evidence="6">
    <location>
        <begin position="613"/>
        <end position="661"/>
    </location>
</feature>
<evidence type="ECO:0000256" key="4">
    <source>
        <dbReference type="ARBA" id="ARBA00034103"/>
    </source>
</evidence>
<evidence type="ECO:0000256" key="5">
    <source>
        <dbReference type="PROSITE-ProRule" id="PRU00175"/>
    </source>
</evidence>
<evidence type="ECO:0000256" key="1">
    <source>
        <dbReference type="ARBA" id="ARBA00022771"/>
    </source>
</evidence>
<dbReference type="SUPFAM" id="SSF57903">
    <property type="entry name" value="FYVE/PHD zinc finger"/>
    <property type="match status" value="1"/>
</dbReference>
<dbReference type="SMART" id="SM00228">
    <property type="entry name" value="PDZ"/>
    <property type="match status" value="1"/>
</dbReference>
<evidence type="ECO:0000259" key="7">
    <source>
        <dbReference type="PROSITE" id="PS50004"/>
    </source>
</evidence>
<dbReference type="PANTHER" id="PTHR12157:SF25">
    <property type="entry name" value="REGULATING SYNAPTIC MEMBRANE EXOCYTOSIS PROTEIN 3"/>
    <property type="match status" value="1"/>
</dbReference>
<comment type="subcellular location">
    <subcellularLocation>
        <location evidence="4">Synapse</location>
    </subcellularLocation>
</comment>
<feature type="domain" description="RING-type" evidence="8">
    <location>
        <begin position="106"/>
        <end position="153"/>
    </location>
</feature>
<dbReference type="Pfam" id="PF00168">
    <property type="entry name" value="C2"/>
    <property type="match status" value="1"/>
</dbReference>
<keyword evidence="1 5" id="KW-0863">Zinc-finger</keyword>
<feature type="compositionally biased region" description="Basic and acidic residues" evidence="6">
    <location>
        <begin position="277"/>
        <end position="289"/>
    </location>
</feature>
<feature type="region of interest" description="Disordered" evidence="6">
    <location>
        <begin position="488"/>
        <end position="511"/>
    </location>
</feature>
<dbReference type="PANTHER" id="PTHR12157">
    <property type="entry name" value="REGULATING SYNAPTIC MEMBRANE EXOCYTOSIS PROTEIN"/>
    <property type="match status" value="1"/>
</dbReference>
<feature type="region of interest" description="Disordered" evidence="6">
    <location>
        <begin position="257"/>
        <end position="336"/>
    </location>
</feature>